<dbReference type="Proteomes" id="UP001595555">
    <property type="component" value="Unassembled WGS sequence"/>
</dbReference>
<dbReference type="EMBL" id="JBHRTF010000004">
    <property type="protein sequence ID" value="MFC3116252.1"/>
    <property type="molecule type" value="Genomic_DNA"/>
</dbReference>
<keyword evidence="2" id="KW-1185">Reference proteome</keyword>
<organism evidence="1 2">
    <name type="scientific">Cellvibrio fontiphilus</name>
    <dbReference type="NCBI Taxonomy" id="1815559"/>
    <lineage>
        <taxon>Bacteria</taxon>
        <taxon>Pseudomonadati</taxon>
        <taxon>Pseudomonadota</taxon>
        <taxon>Gammaproteobacteria</taxon>
        <taxon>Cellvibrionales</taxon>
        <taxon>Cellvibrionaceae</taxon>
        <taxon>Cellvibrio</taxon>
    </lineage>
</organism>
<protein>
    <recommendedName>
        <fullName evidence="3">GTPase</fullName>
    </recommendedName>
</protein>
<proteinExistence type="predicted"/>
<comment type="caution">
    <text evidence="1">The sequence shown here is derived from an EMBL/GenBank/DDBJ whole genome shotgun (WGS) entry which is preliminary data.</text>
</comment>
<dbReference type="RefSeq" id="WP_378119332.1">
    <property type="nucleotide sequence ID" value="NZ_JBHRTF010000004.1"/>
</dbReference>
<evidence type="ECO:0000313" key="2">
    <source>
        <dbReference type="Proteomes" id="UP001595555"/>
    </source>
</evidence>
<reference evidence="2" key="1">
    <citation type="journal article" date="2019" name="Int. J. Syst. Evol. Microbiol.">
        <title>The Global Catalogue of Microorganisms (GCM) 10K type strain sequencing project: providing services to taxonomists for standard genome sequencing and annotation.</title>
        <authorList>
            <consortium name="The Broad Institute Genomics Platform"/>
            <consortium name="The Broad Institute Genome Sequencing Center for Infectious Disease"/>
            <person name="Wu L."/>
            <person name="Ma J."/>
        </authorList>
    </citation>
    <scope>NUCLEOTIDE SEQUENCE [LARGE SCALE GENOMIC DNA]</scope>
    <source>
        <strain evidence="2">KCTC 52237</strain>
    </source>
</reference>
<gene>
    <name evidence="1" type="ORF">ACFODX_11840</name>
</gene>
<accession>A0ABV7FIH0</accession>
<sequence length="618" mass="69163">MTQEIEIQTLLKKLAVPAQDLAQLSFCRGTKEAQIKEWLHSLPMTQVQQVSAQLYQAVQEIGRVNTTAEARLAMLELLRIPLHHTLDGLARKYLNQPLILPEAALKTATIAQAMQKHFLNGYLVLVRQLCQSQAPKREQQELQALVISRALVALGLLMLRSYQLYLPIAGQVWSEVHALYQIACALDVAQLPVEDSLPQQQQLKTIHNRYLRILLLASARPNQLRQDEIENTYKLLETLAATAELDDYTPKNQENLYVVLTNSNRPPFYKSHWRPAAVTDTAAALELRTQPLIQALDDSVKNDDPTKNTAQGQEQHKLPPISAALLKHLQQAWSHLALRSFERQDVNAEIEVTVGLSNIHFHLAGEQAFNLFLNRSSGVAAGEKGDIFQKRGVQLKKTTAISNDDPWGDAFDVRGTRLEGAGLSTLNIEKKLLEREKVDYQGQHPIYQVPLVDRSPGGYGLEWRSEIPLQVRAGELLALREAGRNKWSIGVVRWAHQIKGATQLGIQIMAPHATPVAIAIVHKTGALSEYLRALQIPELRAINQPASLITNAVSFHEYNKARLYRQPQADGRDNKDISIQLTQRLFGTGAFSQFAFRELMSAGGEAPSAQDDFNSVWE</sequence>
<evidence type="ECO:0000313" key="1">
    <source>
        <dbReference type="EMBL" id="MFC3116252.1"/>
    </source>
</evidence>
<evidence type="ECO:0008006" key="3">
    <source>
        <dbReference type="Google" id="ProtNLM"/>
    </source>
</evidence>
<name>A0ABV7FIH0_9GAMM</name>